<dbReference type="Proteomes" id="UP001163223">
    <property type="component" value="Chromosome"/>
</dbReference>
<name>A0ACD4NVQ3_9HYPH</name>
<organism evidence="1 2">
    <name type="scientific">Antarcticirhabdus aurantiaca</name>
    <dbReference type="NCBI Taxonomy" id="2606717"/>
    <lineage>
        <taxon>Bacteria</taxon>
        <taxon>Pseudomonadati</taxon>
        <taxon>Pseudomonadota</taxon>
        <taxon>Alphaproteobacteria</taxon>
        <taxon>Hyphomicrobiales</taxon>
        <taxon>Aurantimonadaceae</taxon>
        <taxon>Antarcticirhabdus</taxon>
    </lineage>
</organism>
<accession>A0ACD4NVQ3</accession>
<evidence type="ECO:0000313" key="2">
    <source>
        <dbReference type="Proteomes" id="UP001163223"/>
    </source>
</evidence>
<reference evidence="1" key="1">
    <citation type="submission" date="2022-11" db="EMBL/GenBank/DDBJ databases">
        <title>beta-Carotene-producing bacterium, Jeongeuplla avenae sp. nov., alleviates the salt stress of Arabidopsis seedlings.</title>
        <authorList>
            <person name="Jiang L."/>
            <person name="Lee J."/>
        </authorList>
    </citation>
    <scope>NUCLEOTIDE SEQUENCE</scope>
    <source>
        <strain evidence="1">DY_R2A_6</strain>
    </source>
</reference>
<keyword evidence="2" id="KW-1185">Reference proteome</keyword>
<evidence type="ECO:0000313" key="1">
    <source>
        <dbReference type="EMBL" id="WAJ30887.1"/>
    </source>
</evidence>
<protein>
    <submittedName>
        <fullName evidence="1">Molybdopterin molybdotransferase MoeA</fullName>
    </submittedName>
</protein>
<proteinExistence type="predicted"/>
<dbReference type="EMBL" id="CP113520">
    <property type="protein sequence ID" value="WAJ30887.1"/>
    <property type="molecule type" value="Genomic_DNA"/>
</dbReference>
<gene>
    <name evidence="1" type="ORF">OXU80_12065</name>
</gene>
<sequence length="404" mass="41786">MSSPGLIPVDEALRRLLADVEPIPETDEVSLAEAGGRVLAEPVVAGRTQPDFDASAMDGYAVRAADTLTGGALDLIGASAAGRAFAGAIEPGQCVRIFTGAPVPTGADAVLIQENTRFEDGRCLPLEPVEPGRNIRRAGNDFARGDALIAAGSVMTPGRVALAASAGRPTLLVRRRPRVAVLATGDELVLPGDVVGPSQIVASNSFGVAAFARTKGATVLDYGIAPDDEAVIGASLDRAAAEGIDVFVTIGGASVGDHDLIGPVLASRGVALDFWKVRMRPGKPLMAGRLGPMRILGLPGNPASALVTAVLFLEPLLLCLAGRPAASREEVGILGADVPANDGRQDFVRATLSLRDDGRIEVVPLPRQDSSLLSTYASADGLLVRPVEALPARRGDPCRFIRLD</sequence>